<dbReference type="Pfam" id="PF13738">
    <property type="entry name" value="Pyr_redox_3"/>
    <property type="match status" value="1"/>
</dbReference>
<evidence type="ECO:0000313" key="3">
    <source>
        <dbReference type="EMBL" id="RXG27666.1"/>
    </source>
</evidence>
<dbReference type="GO" id="GO:0016491">
    <property type="term" value="F:oxidoreductase activity"/>
    <property type="evidence" value="ECO:0007669"/>
    <property type="project" value="UniProtKB-KW"/>
</dbReference>
<dbReference type="PANTHER" id="PTHR48105">
    <property type="entry name" value="THIOREDOXIN REDUCTASE 1-RELATED-RELATED"/>
    <property type="match status" value="1"/>
</dbReference>
<dbReference type="OrthoDB" id="9778740at2"/>
<protein>
    <submittedName>
        <fullName evidence="4">Thioredoxin reductase (NADPH)</fullName>
    </submittedName>
</protein>
<dbReference type="InterPro" id="IPR023856">
    <property type="entry name" value="Bdr"/>
</dbReference>
<dbReference type="PROSITE" id="PS51257">
    <property type="entry name" value="PROKAR_LIPOPROTEIN"/>
    <property type="match status" value="1"/>
</dbReference>
<evidence type="ECO:0000313" key="5">
    <source>
        <dbReference type="Proteomes" id="UP000184240"/>
    </source>
</evidence>
<dbReference type="EMBL" id="QOVN01000006">
    <property type="protein sequence ID" value="RXG27666.1"/>
    <property type="molecule type" value="Genomic_DNA"/>
</dbReference>
<evidence type="ECO:0000313" key="6">
    <source>
        <dbReference type="Proteomes" id="UP000290037"/>
    </source>
</evidence>
<reference evidence="4" key="2">
    <citation type="submission" date="2016-11" db="EMBL/GenBank/DDBJ databases">
        <authorList>
            <person name="Jaros S."/>
            <person name="Januszkiewicz K."/>
            <person name="Wedrychowicz H."/>
        </authorList>
    </citation>
    <scope>NUCLEOTIDE SEQUENCE [LARGE SCALE GENOMIC DNA]</scope>
    <source>
        <strain evidence="4">DSM 19859</strain>
    </source>
</reference>
<dbReference type="EMBL" id="FQXT01000006">
    <property type="protein sequence ID" value="SHI23464.1"/>
    <property type="molecule type" value="Genomic_DNA"/>
</dbReference>
<evidence type="ECO:0000313" key="4">
    <source>
        <dbReference type="EMBL" id="SHI23464.1"/>
    </source>
</evidence>
<sequence length="326" mass="36596">MKNYDLIIIGGGPIGLACGIAATKANLNYIILEKGVLVNSLYNFPEQMTFFSTSNLLEIGDVPFVAHNDKPTRKEALEYYRRVYDSWKLNVQLYTPVESMTQSEGGYVLQTPKGAYNTSAVIVSTGFYDTARRLNVPGEELAKVRHFYDSPHPYVNQKILVVGAANSACDVALETYYKGAEVTMAIRSNEIYPKTKYWIKPNIENRIKEGSIKAYFESTVEEIKPHSVILNTPDGTVELENDFVLAMIGYTPDFNLFERLGIPVDEENHKKPIHNEETLETPLPNVYVAGVINSGLKTSKLFIENTRVHADMIIKDLKKKLAVTSE</sequence>
<keyword evidence="1" id="KW-0285">Flavoprotein</keyword>
<dbReference type="NCBIfam" id="TIGR04018">
    <property type="entry name" value="Bthiol_YpdA"/>
    <property type="match status" value="1"/>
</dbReference>
<dbReference type="InterPro" id="IPR050097">
    <property type="entry name" value="Ferredoxin-NADP_redctase_2"/>
</dbReference>
<dbReference type="SUPFAM" id="SSF51905">
    <property type="entry name" value="FAD/NAD(P)-binding domain"/>
    <property type="match status" value="1"/>
</dbReference>
<evidence type="ECO:0000256" key="2">
    <source>
        <dbReference type="ARBA" id="ARBA00023002"/>
    </source>
</evidence>
<keyword evidence="2" id="KW-0560">Oxidoreductase</keyword>
<gene>
    <name evidence="3" type="ORF">DSM01_2781</name>
    <name evidence="4" type="ORF">SAMN04487999_3029</name>
</gene>
<accession>A0A1M5ZH54</accession>
<name>A0A1M5ZH54_9FLAO</name>
<organism evidence="4 5">
    <name type="scientific">Leeuwenhoekiella palythoae</name>
    <dbReference type="NCBI Taxonomy" id="573501"/>
    <lineage>
        <taxon>Bacteria</taxon>
        <taxon>Pseudomonadati</taxon>
        <taxon>Bacteroidota</taxon>
        <taxon>Flavobacteriia</taxon>
        <taxon>Flavobacteriales</taxon>
        <taxon>Flavobacteriaceae</taxon>
        <taxon>Leeuwenhoekiella</taxon>
    </lineage>
</organism>
<dbReference type="PRINTS" id="PR00368">
    <property type="entry name" value="FADPNR"/>
</dbReference>
<keyword evidence="6" id="KW-1185">Reference proteome</keyword>
<dbReference type="Proteomes" id="UP000290037">
    <property type="component" value="Unassembled WGS sequence"/>
</dbReference>
<dbReference type="STRING" id="573501.SAMN04487999_3029"/>
<dbReference type="PRINTS" id="PR00469">
    <property type="entry name" value="PNDRDTASEII"/>
</dbReference>
<dbReference type="Gene3D" id="3.50.50.60">
    <property type="entry name" value="FAD/NAD(P)-binding domain"/>
    <property type="match status" value="1"/>
</dbReference>
<dbReference type="InterPro" id="IPR036188">
    <property type="entry name" value="FAD/NAD-bd_sf"/>
</dbReference>
<dbReference type="AlphaFoldDB" id="A0A1M5ZH54"/>
<dbReference type="Proteomes" id="UP000184240">
    <property type="component" value="Unassembled WGS sequence"/>
</dbReference>
<reference evidence="3 6" key="3">
    <citation type="submission" date="2018-07" db="EMBL/GenBank/DDBJ databases">
        <title>Leeuwenhoekiella genomics.</title>
        <authorList>
            <person name="Tahon G."/>
            <person name="Willems A."/>
        </authorList>
    </citation>
    <scope>NUCLEOTIDE SEQUENCE [LARGE SCALE GENOMIC DNA]</scope>
    <source>
        <strain evidence="3 6">LMG 24856</strain>
    </source>
</reference>
<proteinExistence type="predicted"/>
<reference evidence="5" key="1">
    <citation type="submission" date="2016-11" db="EMBL/GenBank/DDBJ databases">
        <authorList>
            <person name="Varghese N."/>
            <person name="Submissions S."/>
        </authorList>
    </citation>
    <scope>NUCLEOTIDE SEQUENCE [LARGE SCALE GENOMIC DNA]</scope>
    <source>
        <strain evidence="5">DSM 19859</strain>
    </source>
</reference>
<evidence type="ECO:0000256" key="1">
    <source>
        <dbReference type="ARBA" id="ARBA00022630"/>
    </source>
</evidence>
<dbReference type="RefSeq" id="WP_072984460.1">
    <property type="nucleotide sequence ID" value="NZ_FQXT01000006.1"/>
</dbReference>